<organism evidence="2 3">
    <name type="scientific">Catenaria anguillulae PL171</name>
    <dbReference type="NCBI Taxonomy" id="765915"/>
    <lineage>
        <taxon>Eukaryota</taxon>
        <taxon>Fungi</taxon>
        <taxon>Fungi incertae sedis</taxon>
        <taxon>Blastocladiomycota</taxon>
        <taxon>Blastocladiomycetes</taxon>
        <taxon>Blastocladiales</taxon>
        <taxon>Catenariaceae</taxon>
        <taxon>Catenaria</taxon>
    </lineage>
</organism>
<protein>
    <submittedName>
        <fullName evidence="2">Uncharacterized protein</fullName>
    </submittedName>
</protein>
<evidence type="ECO:0000256" key="1">
    <source>
        <dbReference type="SAM" id="MobiDB-lite"/>
    </source>
</evidence>
<feature type="region of interest" description="Disordered" evidence="1">
    <location>
        <begin position="161"/>
        <end position="181"/>
    </location>
</feature>
<feature type="region of interest" description="Disordered" evidence="1">
    <location>
        <begin position="1"/>
        <end position="34"/>
    </location>
</feature>
<feature type="compositionally biased region" description="Polar residues" evidence="1">
    <location>
        <begin position="17"/>
        <end position="33"/>
    </location>
</feature>
<evidence type="ECO:0000313" key="2">
    <source>
        <dbReference type="EMBL" id="ORZ40761.1"/>
    </source>
</evidence>
<proteinExistence type="predicted"/>
<comment type="caution">
    <text evidence="2">The sequence shown here is derived from an EMBL/GenBank/DDBJ whole genome shotgun (WGS) entry which is preliminary data.</text>
</comment>
<dbReference type="Proteomes" id="UP000193411">
    <property type="component" value="Unassembled WGS sequence"/>
</dbReference>
<dbReference type="EMBL" id="MCFL01000002">
    <property type="protein sequence ID" value="ORZ40761.1"/>
    <property type="molecule type" value="Genomic_DNA"/>
</dbReference>
<accession>A0A1Y2I487</accession>
<gene>
    <name evidence="2" type="ORF">BCR44DRAFT_1423746</name>
</gene>
<feature type="compositionally biased region" description="Low complexity" evidence="1">
    <location>
        <begin position="1"/>
        <end position="15"/>
    </location>
</feature>
<keyword evidence="3" id="KW-1185">Reference proteome</keyword>
<evidence type="ECO:0000313" key="3">
    <source>
        <dbReference type="Proteomes" id="UP000193411"/>
    </source>
</evidence>
<sequence length="181" mass="19095">MRLGSASASSPLAGAENTGNARGTSNLVRSAPNTRALPALDAKNGESESVSSTSTCCLLSPLVYMQSSKRTARSGSLTALNVSKMAQNTPSYVLMHVVNWVMASGNTDATEWMAGSDQSSAPTRHMNTGSVRRASTFKSMTRLSAGRTLARLSSVNWNHRDMGNADEARSGSSLCKCDNET</sequence>
<name>A0A1Y2I487_9FUNG</name>
<reference evidence="2 3" key="1">
    <citation type="submission" date="2016-07" db="EMBL/GenBank/DDBJ databases">
        <title>Pervasive Adenine N6-methylation of Active Genes in Fungi.</title>
        <authorList>
            <consortium name="DOE Joint Genome Institute"/>
            <person name="Mondo S.J."/>
            <person name="Dannebaum R.O."/>
            <person name="Kuo R.C."/>
            <person name="Labutti K."/>
            <person name="Haridas S."/>
            <person name="Kuo A."/>
            <person name="Salamov A."/>
            <person name="Ahrendt S.R."/>
            <person name="Lipzen A."/>
            <person name="Sullivan W."/>
            <person name="Andreopoulos W.B."/>
            <person name="Clum A."/>
            <person name="Lindquist E."/>
            <person name="Daum C."/>
            <person name="Ramamoorthy G.K."/>
            <person name="Gryganskyi A."/>
            <person name="Culley D."/>
            <person name="Magnuson J.K."/>
            <person name="James T.Y."/>
            <person name="O'Malley M.A."/>
            <person name="Stajich J.E."/>
            <person name="Spatafora J.W."/>
            <person name="Visel A."/>
            <person name="Grigoriev I.V."/>
        </authorList>
    </citation>
    <scope>NUCLEOTIDE SEQUENCE [LARGE SCALE GENOMIC DNA]</scope>
    <source>
        <strain evidence="2 3">PL171</strain>
    </source>
</reference>
<dbReference type="AlphaFoldDB" id="A0A1Y2I487"/>